<evidence type="ECO:0000313" key="3">
    <source>
        <dbReference type="Proteomes" id="UP000503447"/>
    </source>
</evidence>
<feature type="compositionally biased region" description="Low complexity" evidence="1">
    <location>
        <begin position="31"/>
        <end position="41"/>
    </location>
</feature>
<proteinExistence type="predicted"/>
<name>A0A6M5YG08_9BACT</name>
<evidence type="ECO:0000256" key="1">
    <source>
        <dbReference type="SAM" id="MobiDB-lite"/>
    </source>
</evidence>
<protein>
    <submittedName>
        <fullName evidence="2">Uncharacterized protein</fullName>
    </submittedName>
</protein>
<dbReference type="Proteomes" id="UP000503447">
    <property type="component" value="Chromosome"/>
</dbReference>
<dbReference type="KEGG" id="ftj:FTUN_0465"/>
<accession>A0A6M5YG08</accession>
<dbReference type="EMBL" id="CP053452">
    <property type="protein sequence ID" value="QJW92967.1"/>
    <property type="molecule type" value="Genomic_DNA"/>
</dbReference>
<sequence>MPGPGRPRARSHPFDRWRRGRVRCGAQPRPASIAATTADAVANRRSGSFSSSA</sequence>
<evidence type="ECO:0000313" key="2">
    <source>
        <dbReference type="EMBL" id="QJW92967.1"/>
    </source>
</evidence>
<organism evidence="2 3">
    <name type="scientific">Frigoriglobus tundricola</name>
    <dbReference type="NCBI Taxonomy" id="2774151"/>
    <lineage>
        <taxon>Bacteria</taxon>
        <taxon>Pseudomonadati</taxon>
        <taxon>Planctomycetota</taxon>
        <taxon>Planctomycetia</taxon>
        <taxon>Gemmatales</taxon>
        <taxon>Gemmataceae</taxon>
        <taxon>Frigoriglobus</taxon>
    </lineage>
</organism>
<dbReference type="AlphaFoldDB" id="A0A6M5YG08"/>
<keyword evidence="3" id="KW-1185">Reference proteome</keyword>
<gene>
    <name evidence="2" type="ORF">FTUN_0465</name>
</gene>
<reference evidence="3" key="1">
    <citation type="submission" date="2020-05" db="EMBL/GenBank/DDBJ databases">
        <title>Frigoriglobus tundricola gen. nov., sp. nov., a psychrotolerant cellulolytic planctomycete of the family Gemmataceae with two divergent copies of 16S rRNA gene.</title>
        <authorList>
            <person name="Kulichevskaya I.S."/>
            <person name="Ivanova A.A."/>
            <person name="Naumoff D.G."/>
            <person name="Beletsky A.V."/>
            <person name="Rijpstra W.I.C."/>
            <person name="Sinninghe Damste J.S."/>
            <person name="Mardanov A.V."/>
            <person name="Ravin N.V."/>
            <person name="Dedysh S.N."/>
        </authorList>
    </citation>
    <scope>NUCLEOTIDE SEQUENCE [LARGE SCALE GENOMIC DNA]</scope>
    <source>
        <strain evidence="3">PL17</strain>
    </source>
</reference>
<feature type="region of interest" description="Disordered" evidence="1">
    <location>
        <begin position="1"/>
        <end position="53"/>
    </location>
</feature>